<comment type="caution">
    <text evidence="2">The sequence shown here is derived from an EMBL/GenBank/DDBJ whole genome shotgun (WGS) entry which is preliminary data.</text>
</comment>
<reference evidence="3" key="2">
    <citation type="submission" date="2024-04" db="EMBL/GenBank/DDBJ databases">
        <authorList>
            <person name="Chen Y."/>
            <person name="Shah S."/>
            <person name="Dougan E. K."/>
            <person name="Thang M."/>
            <person name="Chan C."/>
        </authorList>
    </citation>
    <scope>NUCLEOTIDE SEQUENCE [LARGE SCALE GENOMIC DNA]</scope>
</reference>
<dbReference type="InterPro" id="IPR011990">
    <property type="entry name" value="TPR-like_helical_dom_sf"/>
</dbReference>
<dbReference type="SUPFAM" id="SSF48452">
    <property type="entry name" value="TPR-like"/>
    <property type="match status" value="1"/>
</dbReference>
<dbReference type="PANTHER" id="PTHR47043">
    <property type="entry name" value="UDP-N-ACETYLGLUCOSAMINE TRANSFERASE SUBUNIT ALG13"/>
    <property type="match status" value="1"/>
</dbReference>
<accession>A0A9P1D9A1</accession>
<proteinExistence type="predicted"/>
<dbReference type="SUPFAM" id="SSF53756">
    <property type="entry name" value="UDP-Glycosyltransferase/glycogen phosphorylase"/>
    <property type="match status" value="1"/>
</dbReference>
<evidence type="ECO:0000259" key="1">
    <source>
        <dbReference type="Pfam" id="PF04101"/>
    </source>
</evidence>
<evidence type="ECO:0000313" key="3">
    <source>
        <dbReference type="EMBL" id="CAL1158910.1"/>
    </source>
</evidence>
<dbReference type="Proteomes" id="UP001152797">
    <property type="component" value="Unassembled WGS sequence"/>
</dbReference>
<dbReference type="GO" id="GO:0043541">
    <property type="term" value="C:UDP-N-acetylglucosamine transferase complex"/>
    <property type="evidence" value="ECO:0007669"/>
    <property type="project" value="TreeGrafter"/>
</dbReference>
<organism evidence="2">
    <name type="scientific">Cladocopium goreaui</name>
    <dbReference type="NCBI Taxonomy" id="2562237"/>
    <lineage>
        <taxon>Eukaryota</taxon>
        <taxon>Sar</taxon>
        <taxon>Alveolata</taxon>
        <taxon>Dinophyceae</taxon>
        <taxon>Suessiales</taxon>
        <taxon>Symbiodiniaceae</taxon>
        <taxon>Cladocopium</taxon>
    </lineage>
</organism>
<dbReference type="Gene3D" id="1.25.40.10">
    <property type="entry name" value="Tetratricopeptide repeat domain"/>
    <property type="match status" value="1"/>
</dbReference>
<dbReference type="Pfam" id="PF04101">
    <property type="entry name" value="Glyco_tran_28_C"/>
    <property type="match status" value="1"/>
</dbReference>
<dbReference type="EMBL" id="CAMXCT020003646">
    <property type="protein sequence ID" value="CAL1158910.1"/>
    <property type="molecule type" value="Genomic_DNA"/>
</dbReference>
<dbReference type="EMBL" id="CAMXCT030003646">
    <property type="protein sequence ID" value="CAL4792847.1"/>
    <property type="molecule type" value="Genomic_DNA"/>
</dbReference>
<dbReference type="GO" id="GO:0006488">
    <property type="term" value="P:dolichol-linked oligosaccharide biosynthetic process"/>
    <property type="evidence" value="ECO:0007669"/>
    <property type="project" value="TreeGrafter"/>
</dbReference>
<reference evidence="2" key="1">
    <citation type="submission" date="2022-10" db="EMBL/GenBank/DDBJ databases">
        <authorList>
            <person name="Chen Y."/>
            <person name="Dougan E. K."/>
            <person name="Chan C."/>
            <person name="Rhodes N."/>
            <person name="Thang M."/>
        </authorList>
    </citation>
    <scope>NUCLEOTIDE SEQUENCE</scope>
</reference>
<feature type="domain" description="Glycosyl transferase family 28 C-terminal" evidence="1">
    <location>
        <begin position="117"/>
        <end position="195"/>
    </location>
</feature>
<dbReference type="EMBL" id="CAMXCT010003646">
    <property type="protein sequence ID" value="CAI4005535.1"/>
    <property type="molecule type" value="Genomic_DNA"/>
</dbReference>
<dbReference type="PANTHER" id="PTHR47043:SF1">
    <property type="entry name" value="UDP-N-ACETYLGLUCOSAMINE TRANSFERASE SUBUNIT ALG13"/>
    <property type="match status" value="1"/>
</dbReference>
<dbReference type="InterPro" id="IPR052474">
    <property type="entry name" value="UDP-GlcNAc_transferase"/>
</dbReference>
<evidence type="ECO:0000313" key="5">
    <source>
        <dbReference type="Proteomes" id="UP001152797"/>
    </source>
</evidence>
<dbReference type="AlphaFoldDB" id="A0A9P1D9A1"/>
<dbReference type="OrthoDB" id="413455at2759"/>
<dbReference type="InterPro" id="IPR007235">
    <property type="entry name" value="Glyco_trans_28_C"/>
</dbReference>
<evidence type="ECO:0000313" key="2">
    <source>
        <dbReference type="EMBL" id="CAI4005535.1"/>
    </source>
</evidence>
<protein>
    <submittedName>
        <fullName evidence="4">UDP-N-acetylglucosamine transferase subunit alg13 (Asparagine-linked glycosylation protein 13)</fullName>
    </submittedName>
</protein>
<dbReference type="GO" id="GO:0016758">
    <property type="term" value="F:hexosyltransferase activity"/>
    <property type="evidence" value="ECO:0007669"/>
    <property type="project" value="InterPro"/>
</dbReference>
<keyword evidence="4" id="KW-0808">Transferase</keyword>
<name>A0A9P1D9A1_9DINO</name>
<sequence length="628" mass="67631">MDMLVQGPLSTAHVCEVTVGTTSFDDLVKEVDSPSFQEQATGRAHLRAETGHNRVTGELLPDQLLGESAGLQPPGGAAWSWYLQAQAAPVQHENGYVEPARSCDSGSGAGSSECFQMSSASLVISHAGAGSIIEALRQKRRLLVVVNPVLMDNHQLEVAEAMHQRGHCAMAAEPKQLQSALAEAAKMEMQPYPAADLRPWHQLLEELLAGWRLGDHRCFANGVTGKKERWLKAGILGASRLAQTRAFSLLEQLPDYAAGSKALAEKRFSEALPILKRAVEVADAYFPADAGAELDECHASLGSCLWYIGQYEEATRVMSKSSSDHLILGAALILFELGRFEEATKLTSSLADVKVPAALLQSAVRVVAGDQDISADGLSGESAAMMKLNRLISFAQSSAQSSAAEPGPDGYATPFHYMAHISWLEKALKDILRELDELDALKPDSELMLRCTVGELAVMAGLKDKWVRESLVKTLKDFDRLQPKDPSGQAVVFRALTALATLTNAAGDAITAEGLFHSAQDHVARHSAPGRAALWRRGVANAFAAMLETGRHAEKRAPEIKRLREAAGAPAGASEKRWALLVLPQPLASKDCTRCITKSSFAPGQMWLMLVAVLFWAQYGQAVITVSS</sequence>
<gene>
    <name evidence="2" type="ORF">C1SCF055_LOCUS31249</name>
</gene>
<dbReference type="Gene3D" id="3.40.50.2000">
    <property type="entry name" value="Glycogen Phosphorylase B"/>
    <property type="match status" value="1"/>
</dbReference>
<keyword evidence="5" id="KW-1185">Reference proteome</keyword>
<evidence type="ECO:0000313" key="4">
    <source>
        <dbReference type="EMBL" id="CAL4792847.1"/>
    </source>
</evidence>